<organism evidence="1 2">
    <name type="scientific">Gossypium darwinii</name>
    <name type="common">Darwin's cotton</name>
    <name type="synonym">Gossypium barbadense var. darwinii</name>
    <dbReference type="NCBI Taxonomy" id="34276"/>
    <lineage>
        <taxon>Eukaryota</taxon>
        <taxon>Viridiplantae</taxon>
        <taxon>Streptophyta</taxon>
        <taxon>Embryophyta</taxon>
        <taxon>Tracheophyta</taxon>
        <taxon>Spermatophyta</taxon>
        <taxon>Magnoliopsida</taxon>
        <taxon>eudicotyledons</taxon>
        <taxon>Gunneridae</taxon>
        <taxon>Pentapetalae</taxon>
        <taxon>rosids</taxon>
        <taxon>malvids</taxon>
        <taxon>Malvales</taxon>
        <taxon>Malvaceae</taxon>
        <taxon>Malvoideae</taxon>
        <taxon>Gossypium</taxon>
    </lineage>
</organism>
<dbReference type="EMBL" id="CM017701">
    <property type="protein sequence ID" value="TYG83652.1"/>
    <property type="molecule type" value="Genomic_DNA"/>
</dbReference>
<gene>
    <name evidence="1" type="ORF">ES288_D01G185700v1</name>
</gene>
<reference evidence="1 2" key="1">
    <citation type="submission" date="2019-06" db="EMBL/GenBank/DDBJ databases">
        <title>WGS assembly of Gossypium darwinii.</title>
        <authorList>
            <person name="Chen Z.J."/>
            <person name="Sreedasyam A."/>
            <person name="Ando A."/>
            <person name="Song Q."/>
            <person name="De L."/>
            <person name="Hulse-Kemp A."/>
            <person name="Ding M."/>
            <person name="Ye W."/>
            <person name="Kirkbride R."/>
            <person name="Jenkins J."/>
            <person name="Plott C."/>
            <person name="Lovell J."/>
            <person name="Lin Y.-M."/>
            <person name="Vaughn R."/>
            <person name="Liu B."/>
            <person name="Li W."/>
            <person name="Simpson S."/>
            <person name="Scheffler B."/>
            <person name="Saski C."/>
            <person name="Grover C."/>
            <person name="Hu G."/>
            <person name="Conover J."/>
            <person name="Carlson J."/>
            <person name="Shu S."/>
            <person name="Boston L."/>
            <person name="Williams M."/>
            <person name="Peterson D."/>
            <person name="Mcgee K."/>
            <person name="Jones D."/>
            <person name="Wendel J."/>
            <person name="Stelly D."/>
            <person name="Grimwood J."/>
            <person name="Schmutz J."/>
        </authorList>
    </citation>
    <scope>NUCLEOTIDE SEQUENCE [LARGE SCALE GENOMIC DNA]</scope>
    <source>
        <strain evidence="1">1808015.09</strain>
    </source>
</reference>
<protein>
    <submittedName>
        <fullName evidence="1">Uncharacterized protein</fullName>
    </submittedName>
</protein>
<evidence type="ECO:0000313" key="1">
    <source>
        <dbReference type="EMBL" id="TYG83652.1"/>
    </source>
</evidence>
<accession>A0A5D2DRV3</accession>
<dbReference type="AlphaFoldDB" id="A0A5D2DRV3"/>
<keyword evidence="2" id="KW-1185">Reference proteome</keyword>
<sequence>MELMVITFTRGQGVTTRCGILDFLIMEAEKY</sequence>
<evidence type="ECO:0000313" key="2">
    <source>
        <dbReference type="Proteomes" id="UP000323506"/>
    </source>
</evidence>
<name>A0A5D2DRV3_GOSDA</name>
<proteinExistence type="predicted"/>
<dbReference type="Proteomes" id="UP000323506">
    <property type="component" value="Chromosome D01"/>
</dbReference>